<dbReference type="InterPro" id="IPR001734">
    <property type="entry name" value="Na/solute_symporter"/>
</dbReference>
<evidence type="ECO:0000256" key="12">
    <source>
        <dbReference type="ARBA" id="ARBA00023277"/>
    </source>
</evidence>
<feature type="transmembrane region" description="Helical" evidence="17">
    <location>
        <begin position="609"/>
        <end position="631"/>
    </location>
</feature>
<dbReference type="FunFam" id="3.40.50.1700:FF:000003">
    <property type="entry name" value="Probable beta-glucosidase"/>
    <property type="match status" value="1"/>
</dbReference>
<feature type="transmembrane region" description="Helical" evidence="17">
    <location>
        <begin position="578"/>
        <end position="597"/>
    </location>
</feature>
<evidence type="ECO:0000313" key="20">
    <source>
        <dbReference type="Proteomes" id="UP000286045"/>
    </source>
</evidence>
<dbReference type="UniPathway" id="UPA00696"/>
<dbReference type="FunFam" id="3.20.20.300:FF:000002">
    <property type="entry name" value="Probable beta-glucosidase"/>
    <property type="match status" value="1"/>
</dbReference>
<dbReference type="PRINTS" id="PR00133">
    <property type="entry name" value="GLHYDRLASE3"/>
</dbReference>
<dbReference type="Pfam" id="PF01915">
    <property type="entry name" value="Glyco_hydro_3_C"/>
    <property type="match status" value="1"/>
</dbReference>
<feature type="transmembrane region" description="Helical" evidence="17">
    <location>
        <begin position="133"/>
        <end position="155"/>
    </location>
</feature>
<dbReference type="InterPro" id="IPR017853">
    <property type="entry name" value="GH"/>
</dbReference>
<dbReference type="InterPro" id="IPR036962">
    <property type="entry name" value="Glyco_hydro_3_N_sf"/>
</dbReference>
<organism evidence="19 20">
    <name type="scientific">Xylaria grammica</name>
    <dbReference type="NCBI Taxonomy" id="363999"/>
    <lineage>
        <taxon>Eukaryota</taxon>
        <taxon>Fungi</taxon>
        <taxon>Dikarya</taxon>
        <taxon>Ascomycota</taxon>
        <taxon>Pezizomycotina</taxon>
        <taxon>Sordariomycetes</taxon>
        <taxon>Xylariomycetidae</taxon>
        <taxon>Xylariales</taxon>
        <taxon>Xylariaceae</taxon>
        <taxon>Xylaria</taxon>
    </lineage>
</organism>
<evidence type="ECO:0000256" key="16">
    <source>
        <dbReference type="SAM" id="MobiDB-lite"/>
    </source>
</evidence>
<evidence type="ECO:0000256" key="10">
    <source>
        <dbReference type="ARBA" id="ARBA00023136"/>
    </source>
</evidence>
<proteinExistence type="inferred from homology"/>
<evidence type="ECO:0000256" key="14">
    <source>
        <dbReference type="ARBA" id="ARBA00023326"/>
    </source>
</evidence>
<comment type="pathway">
    <text evidence="3 15">Glycan metabolism; cellulose degradation.</text>
</comment>
<evidence type="ECO:0000313" key="19">
    <source>
        <dbReference type="EMBL" id="RWA11117.1"/>
    </source>
</evidence>
<keyword evidence="9 17" id="KW-1133">Transmembrane helix</keyword>
<dbReference type="GO" id="GO:0015606">
    <property type="term" value="F:spermidine transmembrane transporter activity"/>
    <property type="evidence" value="ECO:0007669"/>
    <property type="project" value="TreeGrafter"/>
</dbReference>
<evidence type="ECO:0000256" key="2">
    <source>
        <dbReference type="ARBA" id="ARBA00004141"/>
    </source>
</evidence>
<dbReference type="CDD" id="cd11476">
    <property type="entry name" value="SLC5sbd_DUR3"/>
    <property type="match status" value="1"/>
</dbReference>
<dbReference type="SUPFAM" id="SSF52279">
    <property type="entry name" value="Beta-D-glucan exohydrolase, C-terminal domain"/>
    <property type="match status" value="1"/>
</dbReference>
<dbReference type="Gene3D" id="3.40.50.1700">
    <property type="entry name" value="Glycoside hydrolase family 3 C-terminal domain"/>
    <property type="match status" value="1"/>
</dbReference>
<dbReference type="InterPro" id="IPR036881">
    <property type="entry name" value="Glyco_hydro_3_C_sf"/>
</dbReference>
<dbReference type="PANTHER" id="PTHR46154:SF4">
    <property type="entry name" value="UREA ACTIVE TRANSPORTER"/>
    <property type="match status" value="1"/>
</dbReference>
<evidence type="ECO:0000256" key="7">
    <source>
        <dbReference type="ARBA" id="ARBA00022692"/>
    </source>
</evidence>
<evidence type="ECO:0000256" key="6">
    <source>
        <dbReference type="ARBA" id="ARBA00022448"/>
    </source>
</evidence>
<dbReference type="PROSITE" id="PS50283">
    <property type="entry name" value="NA_SOLUT_SYMP_3"/>
    <property type="match status" value="1"/>
</dbReference>
<feature type="transmembrane region" description="Helical" evidence="17">
    <location>
        <begin position="167"/>
        <end position="186"/>
    </location>
</feature>
<dbReference type="PANTHER" id="PTHR46154">
    <property type="match status" value="1"/>
</dbReference>
<feature type="compositionally biased region" description="Basic and acidic residues" evidence="16">
    <location>
        <begin position="662"/>
        <end position="688"/>
    </location>
</feature>
<dbReference type="GO" id="GO:0015204">
    <property type="term" value="F:urea transmembrane transporter activity"/>
    <property type="evidence" value="ECO:0007669"/>
    <property type="project" value="InterPro"/>
</dbReference>
<gene>
    <name evidence="19" type="ORF">EKO27_g3984</name>
</gene>
<feature type="transmembrane region" description="Helical" evidence="17">
    <location>
        <begin position="198"/>
        <end position="216"/>
    </location>
</feature>
<sequence length="1699" mass="184098">MDGSTAGAPLGQGAGYGIVLGLGFVFALGMILVTIVLKRYNAERQTSEMFNTAGRTVKSGLVGSAVVSSWTWAATLLQSSGVCYRYGVSGPFWYASGATVQILLFATLAIELKRRAPNAHTFLEVIKARYGTIAHLVFMVFGLVTNILVSLMLVVGGSATVNALTGMHTIAAIYLLPVGVIAYTMVGGLKATILTDWIHTFILLIIIIVFSLTAYATSDVLGSPSAVYDRLVEAAATHPVDGNAQGSYLTMRSTEGVIFFVINIVGNFGTVFLDNGYYNKAIAASPVHALPGYILGGLSWFAIPWLTATTMGLSALALENTPAFPTYPNRMSEEDISSGLVLPYAAVALLGKGGAVGTLLIVFLAVTSATSSELIAVSSIFTYDLYRTYFNPEASGKRLIYTSHVIVFVYALFISTFSVGLWYAGISMGYLYLLMGCIISSAVIPATSTLVWSGQNKWAAALSPPLGLAFALIAWLVTASKTCGSLDVACTGSNYPMLAGNVTALLSPVVLIPIFTLIFGLDNYDWKSMMQIRKADDHDAADVAVIDPEQTTSRRVEVNDEFEFEQTKLLRASRISKWTTVGLTLAFLVLWPFPMYGSSYVFSKPFFTGWVTVGIIWIFVSLGAVGLFPVFEGRHTLKHTVKCIFLDLSGRKHPRTIQAERAVPDEKRPSSSDEPPNKDSAMVDEKHFGPNTRSSTDSPVGLALDPVKAAPVLHYRPLAEAPAGSPLAVCWRAVDLVAVTRTAVLAMAYEKGEEAQESFRRSYDGRYSDDLGSDLDATEYLQTAPLTSSKSSVAFQTHPQTRRLRRSCGSCFAARSTRCIIVSVAVFLLAWLTLGTGGFFAFKKYKQAPPDGLSPPWYPTPKGGTTKSWAESYRKASEMVARMTLPEKVNITTGTGWMMGPAVGNTGPAVNVGFPSLALQDGPLGIRFADNATAFPAGITVGATWNKELMYQWGNAHAIEARKKGVHAILGPCIGPLGRMPAGGRNWEGFGADPYLQGIAAAQSIKGIQDEGVMATIKHLVGNEQEHFRQSFEWGLANALSSNIDDRTMHELYLWPFGDAVKAGVASVMCSYNMVNNSYACGNSKLLNGLLRDEMGFQGFVMSDWLAQRGGVSSALAGLDMTMPGDGLFWANGQSLWGPELTKSVLNGSVPLDRLNDMVTRIVAAWYQMGQDDESKFDPKGPNFSSWTDVEKGVYAPGSPTEQEERKVNEFVNVMGNHSTLARRIAAEGTVLLKNEGLLPIAHDGSTPSNEAKRRDAPLRIAIFGEDAGPGDGPNHCKDRACNQGTLASGWGSGSVEFPYLVSPDDALSKAWDSKRVKVTTHLTNTPAFDRQPDILKEAEICIVFANSDSGEGYVGWDNVKGDRPDLFLQKGGDDLIVRVAEGCHGGDGQVLVVIHTVGPVVVERWIDLPNVKAVLLANLPGQESGNALVDVILGDVNPSGKLPWTIGRTLDDYGEGGKIMYKPNGLIPQQDFEEGLYTDYRHFDKFEVEPRFEFGFGLSYTTFEFSNVVVEPVKSKSALPAPRPEDFASPPEYDTAIPDAKEALFPAEIRKLEKYVYPYLDSIDDIVSDPYPYPDGYDVEQPLSGAGGDEGGNPDLWETYVKVSVDVTNTGSKEGQVVAQLYLGYPDSPTVDFPVKNLRGFEKLAIKKGETRTVAFNLTRRDLSYWDVSVQNWVMVVDGEYRFTVGQSSRDLPVSGTW</sequence>
<evidence type="ECO:0000256" key="11">
    <source>
        <dbReference type="ARBA" id="ARBA00023180"/>
    </source>
</evidence>
<feature type="region of interest" description="Disordered" evidence="16">
    <location>
        <begin position="656"/>
        <end position="700"/>
    </location>
</feature>
<protein>
    <recommendedName>
        <fullName evidence="15">beta-glucosidase</fullName>
        <ecNumber evidence="15">3.2.1.21</ecNumber>
    </recommendedName>
</protein>
<keyword evidence="11" id="KW-0325">Glycoprotein</keyword>
<keyword evidence="6" id="KW-0813">Transport</keyword>
<dbReference type="PROSITE" id="PS00775">
    <property type="entry name" value="GLYCOSYL_HYDROL_F3"/>
    <property type="match status" value="1"/>
</dbReference>
<dbReference type="Proteomes" id="UP000286045">
    <property type="component" value="Unassembled WGS sequence"/>
</dbReference>
<dbReference type="Gene3D" id="3.20.20.300">
    <property type="entry name" value="Glycoside hydrolase, family 3, N-terminal domain"/>
    <property type="match status" value="1"/>
</dbReference>
<keyword evidence="7 17" id="KW-0812">Transmembrane</keyword>
<feature type="domain" description="Fibronectin type III-like" evidence="18">
    <location>
        <begin position="1618"/>
        <end position="1690"/>
    </location>
</feature>
<evidence type="ECO:0000256" key="15">
    <source>
        <dbReference type="RuleBase" id="RU361161"/>
    </source>
</evidence>
<dbReference type="Gene3D" id="2.60.40.10">
    <property type="entry name" value="Immunoglobulins"/>
    <property type="match status" value="1"/>
</dbReference>
<comment type="similarity">
    <text evidence="4 15">Belongs to the glycosyl hydrolase 3 family.</text>
</comment>
<dbReference type="InterPro" id="IPR026891">
    <property type="entry name" value="Fn3-like"/>
</dbReference>
<dbReference type="NCBIfam" id="TIGR00813">
    <property type="entry name" value="sss"/>
    <property type="match status" value="1"/>
</dbReference>
<keyword evidence="8 15" id="KW-0378">Hydrolase</keyword>
<feature type="transmembrane region" description="Helical" evidence="17">
    <location>
        <begin position="405"/>
        <end position="424"/>
    </location>
</feature>
<reference evidence="19 20" key="1">
    <citation type="submission" date="2018-12" db="EMBL/GenBank/DDBJ databases">
        <title>Draft genome sequence of Xylaria grammica IHI A82.</title>
        <authorList>
            <person name="Buettner E."/>
            <person name="Kellner H."/>
        </authorList>
    </citation>
    <scope>NUCLEOTIDE SEQUENCE [LARGE SCALE GENOMIC DNA]</scope>
    <source>
        <strain evidence="19 20">IHI A82</strain>
    </source>
</reference>
<dbReference type="GO" id="GO:0005886">
    <property type="term" value="C:plasma membrane"/>
    <property type="evidence" value="ECO:0007669"/>
    <property type="project" value="TreeGrafter"/>
</dbReference>
<dbReference type="InterPro" id="IPR001764">
    <property type="entry name" value="Glyco_hydro_3_N"/>
</dbReference>
<dbReference type="InterPro" id="IPR013783">
    <property type="entry name" value="Ig-like_fold"/>
</dbReference>
<evidence type="ECO:0000256" key="17">
    <source>
        <dbReference type="SAM" id="Phobius"/>
    </source>
</evidence>
<dbReference type="STRING" id="363999.A0A439D9M9"/>
<dbReference type="Gene3D" id="1.20.1730.10">
    <property type="entry name" value="Sodium/glucose cotransporter"/>
    <property type="match status" value="1"/>
</dbReference>
<evidence type="ECO:0000256" key="3">
    <source>
        <dbReference type="ARBA" id="ARBA00004987"/>
    </source>
</evidence>
<dbReference type="Pfam" id="PF00474">
    <property type="entry name" value="SSF"/>
    <property type="match status" value="1"/>
</dbReference>
<feature type="transmembrane region" description="Helical" evidence="17">
    <location>
        <begin position="14"/>
        <end position="37"/>
    </location>
</feature>
<dbReference type="InterPro" id="IPR019800">
    <property type="entry name" value="Glyco_hydro_3_AS"/>
</dbReference>
<dbReference type="InterPro" id="IPR002772">
    <property type="entry name" value="Glyco_hydro_3_C"/>
</dbReference>
<dbReference type="FunFam" id="1.20.1730.10:FF:000006">
    <property type="entry name" value="Urea active transporter"/>
    <property type="match status" value="1"/>
</dbReference>
<dbReference type="Pfam" id="PF14310">
    <property type="entry name" value="Fn3-like"/>
    <property type="match status" value="1"/>
</dbReference>
<dbReference type="InterPro" id="IPR038377">
    <property type="entry name" value="Na/Glc_symporter_sf"/>
</dbReference>
<evidence type="ECO:0000256" key="4">
    <source>
        <dbReference type="ARBA" id="ARBA00005336"/>
    </source>
</evidence>
<feature type="transmembrane region" description="Helical" evidence="17">
    <location>
        <begin position="430"/>
        <end position="452"/>
    </location>
</feature>
<feature type="transmembrane region" description="Helical" evidence="17">
    <location>
        <begin position="57"/>
        <end position="77"/>
    </location>
</feature>
<feature type="transmembrane region" description="Helical" evidence="17">
    <location>
        <begin position="92"/>
        <end position="112"/>
    </location>
</feature>
<dbReference type="Pfam" id="PF00933">
    <property type="entry name" value="Glyco_hydro_3"/>
    <property type="match status" value="1"/>
</dbReference>
<name>A0A439D9M9_9PEZI</name>
<dbReference type="GO" id="GO:0030245">
    <property type="term" value="P:cellulose catabolic process"/>
    <property type="evidence" value="ECO:0007669"/>
    <property type="project" value="UniProtKB-UniPathway"/>
</dbReference>
<accession>A0A439D9M9</accession>
<evidence type="ECO:0000256" key="1">
    <source>
        <dbReference type="ARBA" id="ARBA00000448"/>
    </source>
</evidence>
<comment type="subcellular location">
    <subcellularLocation>
        <location evidence="2">Membrane</location>
        <topology evidence="2">Multi-pass membrane protein</topology>
    </subcellularLocation>
</comment>
<keyword evidence="13 15" id="KW-0326">Glycosidase</keyword>
<evidence type="ECO:0000256" key="5">
    <source>
        <dbReference type="ARBA" id="ARBA00006434"/>
    </source>
</evidence>
<dbReference type="EMBL" id="RYZI01000090">
    <property type="protein sequence ID" value="RWA11117.1"/>
    <property type="molecule type" value="Genomic_DNA"/>
</dbReference>
<comment type="caution">
    <text evidence="19">The sequence shown here is derived from an EMBL/GenBank/DDBJ whole genome shotgun (WGS) entry which is preliminary data.</text>
</comment>
<keyword evidence="14 15" id="KW-0624">Polysaccharide degradation</keyword>
<comment type="catalytic activity">
    <reaction evidence="1 15">
        <text>Hydrolysis of terminal, non-reducing beta-D-glucosyl residues with release of beta-D-glucose.</text>
        <dbReference type="EC" id="3.2.1.21"/>
    </reaction>
</comment>
<feature type="transmembrane region" description="Helical" evidence="17">
    <location>
        <begin position="290"/>
        <end position="318"/>
    </location>
</feature>
<feature type="transmembrane region" description="Helical" evidence="17">
    <location>
        <begin position="459"/>
        <end position="478"/>
    </location>
</feature>
<dbReference type="InterPro" id="IPR031155">
    <property type="entry name" value="DUR"/>
</dbReference>
<feature type="transmembrane region" description="Helical" evidence="17">
    <location>
        <begin position="498"/>
        <end position="521"/>
    </location>
</feature>
<evidence type="ECO:0000256" key="8">
    <source>
        <dbReference type="ARBA" id="ARBA00022801"/>
    </source>
</evidence>
<dbReference type="GO" id="GO:0008422">
    <property type="term" value="F:beta-glucosidase activity"/>
    <property type="evidence" value="ECO:0007669"/>
    <property type="project" value="UniProtKB-EC"/>
</dbReference>
<keyword evidence="10 17" id="KW-0472">Membrane</keyword>
<comment type="similarity">
    <text evidence="5">Belongs to the sodium:solute symporter (SSF) (TC 2.A.21) family.</text>
</comment>
<feature type="transmembrane region" description="Helical" evidence="17">
    <location>
        <begin position="819"/>
        <end position="842"/>
    </location>
</feature>
<keyword evidence="20" id="KW-1185">Reference proteome</keyword>
<evidence type="ECO:0000256" key="13">
    <source>
        <dbReference type="ARBA" id="ARBA00023295"/>
    </source>
</evidence>
<dbReference type="GO" id="GO:0015489">
    <property type="term" value="F:putrescine transmembrane transporter activity"/>
    <property type="evidence" value="ECO:0007669"/>
    <property type="project" value="TreeGrafter"/>
</dbReference>
<evidence type="ECO:0000256" key="9">
    <source>
        <dbReference type="ARBA" id="ARBA00022989"/>
    </source>
</evidence>
<dbReference type="EC" id="3.2.1.21" evidence="15"/>
<keyword evidence="12 15" id="KW-0119">Carbohydrate metabolism</keyword>
<feature type="transmembrane region" description="Helical" evidence="17">
    <location>
        <begin position="257"/>
        <end position="278"/>
    </location>
</feature>
<evidence type="ECO:0000259" key="18">
    <source>
        <dbReference type="SMART" id="SM01217"/>
    </source>
</evidence>
<dbReference type="SUPFAM" id="SSF51445">
    <property type="entry name" value="(Trans)glycosidases"/>
    <property type="match status" value="1"/>
</dbReference>
<feature type="transmembrane region" description="Helical" evidence="17">
    <location>
        <begin position="341"/>
        <end position="366"/>
    </location>
</feature>
<dbReference type="SMART" id="SM01217">
    <property type="entry name" value="Fn3_like"/>
    <property type="match status" value="1"/>
</dbReference>